<comment type="subunit">
    <text evidence="16">Homodimer. Can also exist as monomer.</text>
</comment>
<dbReference type="Gene3D" id="3.30.70.1230">
    <property type="entry name" value="Nucleotide cyclase"/>
    <property type="match status" value="1"/>
</dbReference>
<keyword evidence="6" id="KW-0479">Metal-binding</keyword>
<dbReference type="Pfam" id="PF00069">
    <property type="entry name" value="Pkinase"/>
    <property type="match status" value="1"/>
</dbReference>
<evidence type="ECO:0000256" key="16">
    <source>
        <dbReference type="ARBA" id="ARBA00064436"/>
    </source>
</evidence>
<name>A0A7C3KIB7_9CYAN</name>
<evidence type="ECO:0000256" key="4">
    <source>
        <dbReference type="ARBA" id="ARBA00021420"/>
    </source>
</evidence>
<keyword evidence="12" id="KW-0472">Membrane</keyword>
<dbReference type="InterPro" id="IPR029016">
    <property type="entry name" value="GAF-like_dom_sf"/>
</dbReference>
<accession>A0A7C3KIB7</accession>
<evidence type="ECO:0000256" key="17">
    <source>
        <dbReference type="RuleBase" id="RU000405"/>
    </source>
</evidence>
<evidence type="ECO:0000259" key="19">
    <source>
        <dbReference type="PROSITE" id="PS50011"/>
    </source>
</evidence>
<keyword evidence="11" id="KW-0115">cAMP biosynthesis</keyword>
<protein>
    <recommendedName>
        <fullName evidence="4">Adenylate cyclase</fullName>
        <ecNumber evidence="3">4.6.1.1</ecNumber>
    </recommendedName>
    <alternativeName>
        <fullName evidence="14">ATP pyrophosphate-lyase</fullName>
    </alternativeName>
    <alternativeName>
        <fullName evidence="15">Adenylyl cyclase</fullName>
    </alternativeName>
</protein>
<dbReference type="FunFam" id="3.30.70.1230:FF:000033">
    <property type="entry name" value="Adenylate cyclase"/>
    <property type="match status" value="1"/>
</dbReference>
<dbReference type="PROSITE" id="PS50011">
    <property type="entry name" value="PROTEIN_KINASE_DOM"/>
    <property type="match status" value="1"/>
</dbReference>
<dbReference type="GO" id="GO:0004016">
    <property type="term" value="F:adenylate cyclase activity"/>
    <property type="evidence" value="ECO:0007669"/>
    <property type="project" value="UniProtKB-EC"/>
</dbReference>
<dbReference type="GO" id="GO:0005524">
    <property type="term" value="F:ATP binding"/>
    <property type="evidence" value="ECO:0007669"/>
    <property type="project" value="UniProtKB-KW"/>
</dbReference>
<dbReference type="EC" id="4.6.1.1" evidence="3"/>
<proteinExistence type="inferred from homology"/>
<evidence type="ECO:0000313" key="21">
    <source>
        <dbReference type="EMBL" id="HFN01091.1"/>
    </source>
</evidence>
<keyword evidence="9" id="KW-0460">Magnesium</keyword>
<dbReference type="SUPFAM" id="SSF56112">
    <property type="entry name" value="Protein kinase-like (PK-like)"/>
    <property type="match status" value="1"/>
</dbReference>
<dbReference type="PANTHER" id="PTHR43642:SF1">
    <property type="entry name" value="HYBRID SIGNAL TRANSDUCTION HISTIDINE KINASE G"/>
    <property type="match status" value="1"/>
</dbReference>
<reference evidence="21" key="1">
    <citation type="journal article" date="2020" name="mSystems">
        <title>Genome- and Community-Level Interaction Insights into Carbon Utilization and Element Cycling Functions of Hydrothermarchaeota in Hydrothermal Sediment.</title>
        <authorList>
            <person name="Zhou Z."/>
            <person name="Liu Y."/>
            <person name="Xu W."/>
            <person name="Pan J."/>
            <person name="Luo Z.H."/>
            <person name="Li M."/>
        </authorList>
    </citation>
    <scope>NUCLEOTIDE SEQUENCE [LARGE SCALE GENOMIC DNA]</scope>
    <source>
        <strain evidence="21">SpSt-418</strain>
    </source>
</reference>
<dbReference type="InterPro" id="IPR041664">
    <property type="entry name" value="AAA_16"/>
</dbReference>
<evidence type="ECO:0000256" key="15">
    <source>
        <dbReference type="ARBA" id="ARBA00032637"/>
    </source>
</evidence>
<feature type="region of interest" description="Disordered" evidence="18">
    <location>
        <begin position="1303"/>
        <end position="1324"/>
    </location>
</feature>
<dbReference type="SUPFAM" id="SSF55781">
    <property type="entry name" value="GAF domain-like"/>
    <property type="match status" value="1"/>
</dbReference>
<comment type="caution">
    <text evidence="21">The sequence shown here is derived from an EMBL/GenBank/DDBJ whole genome shotgun (WGS) entry which is preliminary data.</text>
</comment>
<keyword evidence="10" id="KW-1133">Transmembrane helix</keyword>
<dbReference type="InterPro" id="IPR018297">
    <property type="entry name" value="A/G_cyclase_CS"/>
</dbReference>
<evidence type="ECO:0000256" key="12">
    <source>
        <dbReference type="ARBA" id="ARBA00023136"/>
    </source>
</evidence>
<organism evidence="21">
    <name type="scientific">Oscillatoriales cyanobacterium SpSt-418</name>
    <dbReference type="NCBI Taxonomy" id="2282169"/>
    <lineage>
        <taxon>Bacteria</taxon>
        <taxon>Bacillati</taxon>
        <taxon>Cyanobacteriota</taxon>
        <taxon>Cyanophyceae</taxon>
        <taxon>Oscillatoriophycideae</taxon>
        <taxon>Oscillatoriales</taxon>
    </lineage>
</organism>
<feature type="domain" description="Protein kinase" evidence="19">
    <location>
        <begin position="7"/>
        <end position="269"/>
    </location>
</feature>
<dbReference type="InterPro" id="IPR027417">
    <property type="entry name" value="P-loop_NTPase"/>
</dbReference>
<evidence type="ECO:0000256" key="14">
    <source>
        <dbReference type="ARBA" id="ARBA00032597"/>
    </source>
</evidence>
<dbReference type="GO" id="GO:0005886">
    <property type="term" value="C:plasma membrane"/>
    <property type="evidence" value="ECO:0007669"/>
    <property type="project" value="UniProtKB-ARBA"/>
</dbReference>
<dbReference type="SUPFAM" id="SSF55073">
    <property type="entry name" value="Nucleotide cyclase"/>
    <property type="match status" value="1"/>
</dbReference>
<evidence type="ECO:0000256" key="2">
    <source>
        <dbReference type="ARBA" id="ARBA00004167"/>
    </source>
</evidence>
<dbReference type="CDD" id="cd14014">
    <property type="entry name" value="STKc_PknB_like"/>
    <property type="match status" value="1"/>
</dbReference>
<feature type="compositionally biased region" description="Low complexity" evidence="18">
    <location>
        <begin position="1309"/>
        <end position="1324"/>
    </location>
</feature>
<evidence type="ECO:0000256" key="18">
    <source>
        <dbReference type="SAM" id="MobiDB-lite"/>
    </source>
</evidence>
<keyword evidence="7" id="KW-0547">Nucleotide-binding</keyword>
<dbReference type="SMART" id="SM00044">
    <property type="entry name" value="CYCc"/>
    <property type="match status" value="1"/>
</dbReference>
<comment type="catalytic activity">
    <reaction evidence="1">
        <text>ATP = 3',5'-cyclic AMP + diphosphate</text>
        <dbReference type="Rhea" id="RHEA:15389"/>
        <dbReference type="ChEBI" id="CHEBI:30616"/>
        <dbReference type="ChEBI" id="CHEBI:33019"/>
        <dbReference type="ChEBI" id="CHEBI:58165"/>
        <dbReference type="EC" id="4.6.1.1"/>
    </reaction>
</comment>
<dbReference type="PROSITE" id="PS50125">
    <property type="entry name" value="GUANYLATE_CYCLASE_2"/>
    <property type="match status" value="1"/>
</dbReference>
<keyword evidence="5" id="KW-0812">Transmembrane</keyword>
<evidence type="ECO:0000256" key="7">
    <source>
        <dbReference type="ARBA" id="ARBA00022741"/>
    </source>
</evidence>
<feature type="domain" description="Guanylate cyclase" evidence="20">
    <location>
        <begin position="1541"/>
        <end position="1677"/>
    </location>
</feature>
<evidence type="ECO:0000256" key="3">
    <source>
        <dbReference type="ARBA" id="ARBA00012201"/>
    </source>
</evidence>
<dbReference type="EMBL" id="DSRU01000369">
    <property type="protein sequence ID" value="HFN01091.1"/>
    <property type="molecule type" value="Genomic_DNA"/>
</dbReference>
<dbReference type="Gene3D" id="3.30.450.40">
    <property type="match status" value="1"/>
</dbReference>
<dbReference type="GO" id="GO:0035556">
    <property type="term" value="P:intracellular signal transduction"/>
    <property type="evidence" value="ECO:0007669"/>
    <property type="project" value="InterPro"/>
</dbReference>
<evidence type="ECO:0000259" key="20">
    <source>
        <dbReference type="PROSITE" id="PS50125"/>
    </source>
</evidence>
<evidence type="ECO:0000256" key="6">
    <source>
        <dbReference type="ARBA" id="ARBA00022723"/>
    </source>
</evidence>
<dbReference type="GO" id="GO:0006171">
    <property type="term" value="P:cAMP biosynthetic process"/>
    <property type="evidence" value="ECO:0007669"/>
    <property type="project" value="UniProtKB-KW"/>
</dbReference>
<comment type="similarity">
    <text evidence="17">Belongs to the adenylyl cyclase class-4/guanylyl cyclase family.</text>
</comment>
<dbReference type="InterPro" id="IPR000719">
    <property type="entry name" value="Prot_kinase_dom"/>
</dbReference>
<dbReference type="PROSITE" id="PS00452">
    <property type="entry name" value="GUANYLATE_CYCLASE_1"/>
    <property type="match status" value="1"/>
</dbReference>
<dbReference type="SUPFAM" id="SSF52540">
    <property type="entry name" value="P-loop containing nucleoside triphosphate hydrolases"/>
    <property type="match status" value="1"/>
</dbReference>
<dbReference type="InterPro" id="IPR011009">
    <property type="entry name" value="Kinase-like_dom_sf"/>
</dbReference>
<dbReference type="InterPro" id="IPR001054">
    <property type="entry name" value="A/G_cyclase"/>
</dbReference>
<evidence type="ECO:0000256" key="8">
    <source>
        <dbReference type="ARBA" id="ARBA00022840"/>
    </source>
</evidence>
<dbReference type="Gene3D" id="3.40.50.300">
    <property type="entry name" value="P-loop containing nucleotide triphosphate hydrolases"/>
    <property type="match status" value="1"/>
</dbReference>
<evidence type="ECO:0000256" key="5">
    <source>
        <dbReference type="ARBA" id="ARBA00022692"/>
    </source>
</evidence>
<dbReference type="Pfam" id="PF13191">
    <property type="entry name" value="AAA_16"/>
    <property type="match status" value="1"/>
</dbReference>
<dbReference type="SMART" id="SM00065">
    <property type="entry name" value="GAF"/>
    <property type="match status" value="1"/>
</dbReference>
<dbReference type="PANTHER" id="PTHR43642">
    <property type="entry name" value="HYBRID SIGNAL TRANSDUCTION HISTIDINE KINASE G"/>
    <property type="match status" value="1"/>
</dbReference>
<evidence type="ECO:0000256" key="1">
    <source>
        <dbReference type="ARBA" id="ARBA00001593"/>
    </source>
</evidence>
<comment type="subcellular location">
    <subcellularLocation>
        <location evidence="2">Membrane</location>
        <topology evidence="2">Single-pass membrane protein</topology>
    </subcellularLocation>
</comment>
<evidence type="ECO:0000256" key="10">
    <source>
        <dbReference type="ARBA" id="ARBA00022989"/>
    </source>
</evidence>
<dbReference type="Pfam" id="PF01590">
    <property type="entry name" value="GAF"/>
    <property type="match status" value="1"/>
</dbReference>
<dbReference type="InterPro" id="IPR053159">
    <property type="entry name" value="Hybrid_Histidine_Kinase"/>
</dbReference>
<sequence>MIKMPGYEVQELLYESANSLVYRAVMLTEAKPVILKVLKQDFPTPSELRCYRQEYEITCHFTTDGIIQAYALENYQKSLAIVLEDFGGVALRDVIREQPLTLGDFLELAIQITRAIAQIHAANIIHKDINPANIVFNRQTNHVKIIDFGISTRISQFSPTLKHPNVLEGTLAYISPEQTGRMNRFLDYRTDFYSLGVTFYELLTGQLPFEADDSLELIHYHLAKQPTPPRELSAAIPETVSNIVLKLLRKNPEERYQSASGLQADLEYCLQQWNEQGTIAPIELAREDYVTWLNIPQKLYGRQPELATLLAAFDRISTHTPTAIADNATPPQPYSPEMILVTGYSGIGKSALVREIYRPITEKRGYFITGKFNQLQRTTPYSAIVAAFSDLVKQLLTESQESLQQWQTKLKQALGNSGQVIVDVIPDMELVIGPQPSVPTLGPAETQNRFKLIFQKFVRALSDPAHPLVIFLDDLQWSDAASLQLIQLMLSDREMRSLLLIGAYRSNEVSSTHPLSMTLAELESVGVPLTSIVLHPLTTDHLNQLLTDTLHADLHSTAALTALIHLKTGGNPFFASEFLKTLTAENLLHFDLERRAWTWDIEQIQAQDITDNVVDLMMGKLQKLAPQTQRVLWLAACVGATFDLTTLAIIGQQAPEAIFADLFPAIQAGLILTTSEPDEQLLVQNYRFLHDRVQQAAYALISAQHKQRLHLQIGQLLREKLQPEKGDEALFSIVDHLNIGRSHLPTLADRLDLAQLNLAAARKAKASTAYQAANSYLSTGLDCLPEDAWTAQYALTLALHQEQAEVEYLIGNFEISKQILTTILSRANSVLEQAEAYNLMVVQSTIKTEYAEALEYGRKALELLGVQFPASQFEQAFEQQYQQFKQQLGDRPFSILLHQPDITQPEKHLAVKVLSNMGSAAYRYKQVIWQVVVVVSLSLFLEYGNVPESCYGYSNYGTLLGSVLGDYSGGYESCLVSLQLSERYQNLTQRSRGCFILSNFVHSWVRPVHLADPVNQDGVKSGLESGEFQYVGYSLSYRISNLMFQGKPLDELDRLVEESLGFCRGAKNQWAIDVLLGYQLVFSNLSGRTLDSINFDYENLKESDYLAACTTHKSFSALCRFSIAKALALYLYHQDEAAWACIQQALELQNYILGVISTAELHFYAALILLRLASTAPDDRRVVYQQQITDHYAKLEQWSHACPENFQHKVWLIEAELAQIQGYPLEYTLELYDQAIAAAASQNFLQDEAISQERAAYFWLARNKPDFAQSYFQKAHYNYTLWGAKRKAEMLEQQRVTLPGNTLRKSDLTQNSSGMTTTNSSSGQSLDLSTLMKASQAIASEIVLEKLLARLMNVLVENAGAQLGHLMMESKGSFYIEATSQVEHEPIVLKSLPLTERIPISVVNYVLRTQKSVVLHHAINEEDFGQDPYIRKHQPQSILCMPLIHQGKLTAILYLENNLIAGAFTHDRLELLKVLSAQATISLENARLYATLEQKVVERTQELEEEKAKSERLLLNILPESIAERLKRQEQAIADGFEDVTVLFSDIVGFTQFASNTPPQQLVELLNHIFSLFDQLCDRHGLEKIKTIGDAYMVVGGLPEPSPDHAAAIANMALDMQRAIKELSSTWSVLLPDSIQDQGIAIRIGIHTGPVVAGVIGTKKFTYDLWGNTVNIASRMETHGKAGKIQVSAATYERLKDSYVLQRRGLIDVKGGGQVVTYWLEGKLEPAIST</sequence>
<dbReference type="Gene3D" id="1.10.510.10">
    <property type="entry name" value="Transferase(Phosphotransferase) domain 1"/>
    <property type="match status" value="1"/>
</dbReference>
<dbReference type="InterPro" id="IPR029787">
    <property type="entry name" value="Nucleotide_cyclase"/>
</dbReference>
<evidence type="ECO:0000256" key="11">
    <source>
        <dbReference type="ARBA" id="ARBA00022998"/>
    </source>
</evidence>
<dbReference type="InterPro" id="IPR003018">
    <property type="entry name" value="GAF"/>
</dbReference>
<gene>
    <name evidence="21" type="ORF">ENR64_25720</name>
</gene>
<evidence type="ECO:0000256" key="9">
    <source>
        <dbReference type="ARBA" id="ARBA00022842"/>
    </source>
</evidence>
<dbReference type="CDD" id="cd07302">
    <property type="entry name" value="CHD"/>
    <property type="match status" value="1"/>
</dbReference>
<evidence type="ECO:0000256" key="13">
    <source>
        <dbReference type="ARBA" id="ARBA00023239"/>
    </source>
</evidence>
<keyword evidence="13 17" id="KW-0456">Lyase</keyword>
<dbReference type="GO" id="GO:0046872">
    <property type="term" value="F:metal ion binding"/>
    <property type="evidence" value="ECO:0007669"/>
    <property type="project" value="UniProtKB-KW"/>
</dbReference>
<keyword evidence="8" id="KW-0067">ATP-binding</keyword>
<dbReference type="GO" id="GO:0004672">
    <property type="term" value="F:protein kinase activity"/>
    <property type="evidence" value="ECO:0007669"/>
    <property type="project" value="InterPro"/>
</dbReference>
<dbReference type="Pfam" id="PF00211">
    <property type="entry name" value="Guanylate_cyc"/>
    <property type="match status" value="1"/>
</dbReference>